<reference evidence="2" key="1">
    <citation type="submission" date="2006-05" db="EMBL/GenBank/DDBJ databases">
        <title>Annotation of the draft genome assembly of Desulfuromonas acetoxidans DSM 684.</title>
        <authorList>
            <consortium name="US DOE Joint Genome Institute (JGI-ORNL)"/>
            <person name="Larimer F."/>
            <person name="Land M."/>
            <person name="Hauser L."/>
        </authorList>
    </citation>
    <scope>NUCLEOTIDE SEQUENCE [LARGE SCALE GENOMIC DNA]</scope>
    <source>
        <strain evidence="2">DSM 684</strain>
    </source>
</reference>
<feature type="domain" description="SIS" evidence="1">
    <location>
        <begin position="35"/>
        <end position="191"/>
    </location>
</feature>
<dbReference type="RefSeq" id="WP_006002915.1">
    <property type="nucleotide sequence ID" value="NZ_AAEW02000031.1"/>
</dbReference>
<comment type="caution">
    <text evidence="2">The sequence shown here is derived from an EMBL/GenBank/DDBJ whole genome shotgun (WGS) entry which is preliminary data.</text>
</comment>
<accession>Q1JVU3</accession>
<protein>
    <submittedName>
        <fullName evidence="2">Phosphoheptose isomerase-like</fullName>
    </submittedName>
</protein>
<organism evidence="2 3">
    <name type="scientific">Desulfuromonas acetoxidans (strain DSM 684 / 11070)</name>
    <dbReference type="NCBI Taxonomy" id="281689"/>
    <lineage>
        <taxon>Bacteria</taxon>
        <taxon>Pseudomonadati</taxon>
        <taxon>Thermodesulfobacteriota</taxon>
        <taxon>Desulfuromonadia</taxon>
        <taxon>Desulfuromonadales</taxon>
        <taxon>Desulfuromonadaceae</taxon>
        <taxon>Desulfuromonas</taxon>
    </lineage>
</organism>
<keyword evidence="3" id="KW-1185">Reference proteome</keyword>
<dbReference type="PROSITE" id="PS51464">
    <property type="entry name" value="SIS"/>
    <property type="match status" value="1"/>
</dbReference>
<evidence type="ECO:0000313" key="3">
    <source>
        <dbReference type="Proteomes" id="UP000005695"/>
    </source>
</evidence>
<dbReference type="AlphaFoldDB" id="Q1JVU3"/>
<proteinExistence type="predicted"/>
<evidence type="ECO:0000313" key="2">
    <source>
        <dbReference type="EMBL" id="EAT14343.1"/>
    </source>
</evidence>
<reference evidence="2" key="2">
    <citation type="submission" date="2006-05" db="EMBL/GenBank/DDBJ databases">
        <title>Sequencing of the draft genome and assembly of Desulfuromonas acetoxidans DSM 684.</title>
        <authorList>
            <consortium name="US DOE Joint Genome Institute (JGI-PGF)"/>
            <person name="Copeland A."/>
            <person name="Lucas S."/>
            <person name="Lapidus A."/>
            <person name="Barry K."/>
            <person name="Detter J.C."/>
            <person name="Glavina del Rio T."/>
            <person name="Hammon N."/>
            <person name="Israni S."/>
            <person name="Dalin E."/>
            <person name="Tice H."/>
            <person name="Bruce D."/>
            <person name="Pitluck S."/>
            <person name="Richardson P."/>
        </authorList>
    </citation>
    <scope>NUCLEOTIDE SEQUENCE [LARGE SCALE GENOMIC DNA]</scope>
    <source>
        <strain evidence="2">DSM 684</strain>
    </source>
</reference>
<dbReference type="OrthoDB" id="5387313at2"/>
<dbReference type="GO" id="GO:0097367">
    <property type="term" value="F:carbohydrate derivative binding"/>
    <property type="evidence" value="ECO:0007669"/>
    <property type="project" value="InterPro"/>
</dbReference>
<evidence type="ECO:0000259" key="1">
    <source>
        <dbReference type="PROSITE" id="PS51464"/>
    </source>
</evidence>
<dbReference type="EMBL" id="AAEW02000031">
    <property type="protein sequence ID" value="EAT14343.1"/>
    <property type="molecule type" value="Genomic_DNA"/>
</dbReference>
<name>Q1JVU3_DESA6</name>
<dbReference type="InterPro" id="IPR001347">
    <property type="entry name" value="SIS_dom"/>
</dbReference>
<dbReference type="Proteomes" id="UP000005695">
    <property type="component" value="Unassembled WGS sequence"/>
</dbReference>
<gene>
    <name evidence="2" type="ORF">Dace_0183</name>
</gene>
<dbReference type="GO" id="GO:1901135">
    <property type="term" value="P:carbohydrate derivative metabolic process"/>
    <property type="evidence" value="ECO:0007669"/>
    <property type="project" value="InterPro"/>
</dbReference>
<sequence length="191" mass="20079">MSESKLFSLFQEHNQCLEEGLALCADVLDPLAASLAESFAQEQRLLIIGSGIMAPIAMAVAQAFAYQLNTERPPLPVVYVEPGAGIRSAVAAGDDAGQLYCGALQAIAREDDQLLIFDGTSDDAVIGAAQTARDLDCAVTVLCAGDSARWADVETDSLVVLPDAAAGRRAELLLFLGHVLCQIVEGELFGL</sequence>
<dbReference type="SUPFAM" id="SSF53697">
    <property type="entry name" value="SIS domain"/>
    <property type="match status" value="1"/>
</dbReference>
<dbReference type="Gene3D" id="3.40.50.10490">
    <property type="entry name" value="Glucose-6-phosphate isomerase like protein, domain 1"/>
    <property type="match status" value="1"/>
</dbReference>
<dbReference type="PANTHER" id="PTHR30390">
    <property type="entry name" value="SEDOHEPTULOSE 7-PHOSPHATE ISOMERASE / DNAA INITIATOR-ASSOCIATING FACTOR FOR REPLICATION INITIATION"/>
    <property type="match status" value="1"/>
</dbReference>
<dbReference type="GO" id="GO:0016853">
    <property type="term" value="F:isomerase activity"/>
    <property type="evidence" value="ECO:0007669"/>
    <property type="project" value="UniProtKB-KW"/>
</dbReference>
<dbReference type="InterPro" id="IPR046348">
    <property type="entry name" value="SIS_dom_sf"/>
</dbReference>
<dbReference type="InterPro" id="IPR050099">
    <property type="entry name" value="SIS_GmhA/DiaA_subfam"/>
</dbReference>